<dbReference type="CDD" id="cd14791">
    <property type="entry name" value="GH36"/>
    <property type="match status" value="1"/>
</dbReference>
<dbReference type="PANTHER" id="PTHR42718">
    <property type="entry name" value="MAJOR FACILITATOR SUPERFAMILY MULTIDRUG TRANSPORTER MFSC"/>
    <property type="match status" value="1"/>
</dbReference>
<dbReference type="AlphaFoldDB" id="A0A8H6UW45"/>
<evidence type="ECO:0000256" key="4">
    <source>
        <dbReference type="ARBA" id="ARBA00022692"/>
    </source>
</evidence>
<dbReference type="Gene3D" id="2.70.98.60">
    <property type="entry name" value="alpha-galactosidase from lactobacil brevis"/>
    <property type="match status" value="1"/>
</dbReference>
<dbReference type="Gene3D" id="3.20.20.70">
    <property type="entry name" value="Aldolase class I"/>
    <property type="match status" value="1"/>
</dbReference>
<gene>
    <name evidence="8" type="ORF">CNMCM5623_000082</name>
</gene>
<comment type="subcellular location">
    <subcellularLocation>
        <location evidence="2">Membrane</location>
        <topology evidence="2">Multi-pass membrane protein</topology>
    </subcellularLocation>
</comment>
<feature type="signal peptide" evidence="7">
    <location>
        <begin position="1"/>
        <end position="17"/>
    </location>
</feature>
<keyword evidence="6" id="KW-0472">Membrane</keyword>
<evidence type="ECO:0000313" key="9">
    <source>
        <dbReference type="Proteomes" id="UP000654922"/>
    </source>
</evidence>
<keyword evidence="7" id="KW-0732">Signal</keyword>
<dbReference type="SUPFAM" id="SSF51445">
    <property type="entry name" value="(Trans)glycosidases"/>
    <property type="match status" value="1"/>
</dbReference>
<dbReference type="GO" id="GO:0004557">
    <property type="term" value="F:alpha-galactosidase activity"/>
    <property type="evidence" value="ECO:0007669"/>
    <property type="project" value="UniProtKB-EC"/>
</dbReference>
<dbReference type="InterPro" id="IPR038417">
    <property type="entry name" value="Alpga-gal_N_sf"/>
</dbReference>
<dbReference type="EMBL" id="JACBAE010001304">
    <property type="protein sequence ID" value="KAF7166394.1"/>
    <property type="molecule type" value="Genomic_DNA"/>
</dbReference>
<evidence type="ECO:0000313" key="8">
    <source>
        <dbReference type="EMBL" id="KAF7166394.1"/>
    </source>
</evidence>
<evidence type="ECO:0000256" key="7">
    <source>
        <dbReference type="SAM" id="SignalP"/>
    </source>
</evidence>
<comment type="catalytic activity">
    <reaction evidence="1">
        <text>Hydrolysis of terminal, non-reducing alpha-D-galactose residues in alpha-D-galactosides, including galactose oligosaccharides, galactomannans and galactolipids.</text>
        <dbReference type="EC" id="3.2.1.22"/>
    </reaction>
</comment>
<dbReference type="InterPro" id="IPR002252">
    <property type="entry name" value="Glyco_hydro_36"/>
</dbReference>
<dbReference type="Gene3D" id="1.20.1250.20">
    <property type="entry name" value="MFS general substrate transporter like domains"/>
    <property type="match status" value="1"/>
</dbReference>
<proteinExistence type="predicted"/>
<evidence type="ECO:0000256" key="3">
    <source>
        <dbReference type="ARBA" id="ARBA00012755"/>
    </source>
</evidence>
<keyword evidence="5" id="KW-1133">Transmembrane helix</keyword>
<accession>A0A8H6UW45</accession>
<keyword evidence="4" id="KW-0812">Transmembrane</keyword>
<evidence type="ECO:0000256" key="6">
    <source>
        <dbReference type="ARBA" id="ARBA00023136"/>
    </source>
</evidence>
<feature type="chain" id="PRO_5034470966" description="alpha-galactosidase" evidence="7">
    <location>
        <begin position="18"/>
        <end position="938"/>
    </location>
</feature>
<dbReference type="OrthoDB" id="5795902at2759"/>
<dbReference type="Proteomes" id="UP000654922">
    <property type="component" value="Unassembled WGS sequence"/>
</dbReference>
<organism evidence="8 9">
    <name type="scientific">Aspergillus felis</name>
    <dbReference type="NCBI Taxonomy" id="1287682"/>
    <lineage>
        <taxon>Eukaryota</taxon>
        <taxon>Fungi</taxon>
        <taxon>Dikarya</taxon>
        <taxon>Ascomycota</taxon>
        <taxon>Pezizomycotina</taxon>
        <taxon>Eurotiomycetes</taxon>
        <taxon>Eurotiomycetidae</taxon>
        <taxon>Eurotiales</taxon>
        <taxon>Aspergillaceae</taxon>
        <taxon>Aspergillus</taxon>
        <taxon>Aspergillus subgen. Fumigati</taxon>
    </lineage>
</organism>
<dbReference type="InterPro" id="IPR036259">
    <property type="entry name" value="MFS_trans_sf"/>
</dbReference>
<dbReference type="GO" id="GO:0016020">
    <property type="term" value="C:membrane"/>
    <property type="evidence" value="ECO:0007669"/>
    <property type="project" value="UniProtKB-SubCell"/>
</dbReference>
<evidence type="ECO:0000256" key="2">
    <source>
        <dbReference type="ARBA" id="ARBA00004141"/>
    </source>
</evidence>
<protein>
    <recommendedName>
        <fullName evidence="3">alpha-galactosidase</fullName>
        <ecNumber evidence="3">3.2.1.22</ecNumber>
    </recommendedName>
</protein>
<dbReference type="PRINTS" id="PR00743">
    <property type="entry name" value="GLHYDRLASE36"/>
</dbReference>
<comment type="caution">
    <text evidence="8">The sequence shown here is derived from an EMBL/GenBank/DDBJ whole genome shotgun (WGS) entry which is preliminary data.</text>
</comment>
<reference evidence="8" key="1">
    <citation type="submission" date="2020-06" db="EMBL/GenBank/DDBJ databases">
        <title>Draft genome sequences of strains closely related to Aspergillus parafelis and Aspergillus hiratsukae.</title>
        <authorList>
            <person name="Dos Santos R.A.C."/>
            <person name="Rivero-Menendez O."/>
            <person name="Steenwyk J.L."/>
            <person name="Mead M.E."/>
            <person name="Goldman G.H."/>
            <person name="Alastruey-Izquierdo A."/>
            <person name="Rokas A."/>
        </authorList>
    </citation>
    <scope>NUCLEOTIDE SEQUENCE</scope>
    <source>
        <strain evidence="8">CNM-CM5623</strain>
    </source>
</reference>
<name>A0A8H6UW45_9EURO</name>
<sequence>MAPVLVLISALLAITSAASRSLQQQPDQEAATCNCFCYMVDKPGKPPCEVFFGGLTNHAECLSTCFNFRDRQGNSDHTALPARIAGALTNVVVGLSVHHVRADWIVIMTTIPCALASLLMAVAQPRWSYWACAFLANFLNPIGADGIFIVSNLLITSMFPPKTQGVAGGVFNTISQTGKSVGLALTALVANQVTPDSSYGDKLSPRALLVGYHAAFWFCVALCPDELGDQCLGVEENREVVGRDEIVRVVSILPHDTRIAEQDPLSSKQGTVPLFGVRLNGEGNPSHKSSKTLIGSYVSSRLKYQSHHEHSNGQSKSLDVIAYDEVSQISVTARLSVYPGIPVLRSTATICNKSQKDVVVDQLSSLIFREAQRRDESLPSVGLDDIGLSELPVHHEASMAHHAISNRGTFSSGTHLPVGLLKKNDSSETWLWQIESNASWRWELGDFQENVYLALGGPTNKDHWKHRLPPGQSFTSIPVALCHVSAPPDNAFAALTECRRRIRRPHKDNEDLGVIFNDYINCLMGDPTKEKIMALVDPAVKLGAQFFVIDCGWYADDSGWWDDVGVWEPSTKRFPKGLESLLDHIRNKGLTPGLWIEPEVVGVRSVVADMLPADAFFQENGRRIVEKGRYQLDYRHPAVIQRMNKVIDNLVLEYQVGYFKFDYNIEVVQGTDINAFSPADGQLGHNRAYHKWVGKLYDRFPDLVIESCSSGGQRMDYALLAVHSLQSTSDQQDPVRYAAIAASAPTAVAPEQSASWAYPQPDWDDEMNSMTIINSLLGRVHLSGRIDLLSSQQLDLVASGMLVYKELRSDLTSGLPFWPLGLPKWHDSWVALGITAANGVRYLAVWRRSGSNTLSLPIPTLKGRDVEAKLLYPERFEAHTHWDSDKGTFSVRLPFAACARLSDSRRRWNFERYIGRFHVASVWHFGMVITGYRLPLPF</sequence>
<dbReference type="EC" id="3.2.1.22" evidence="3"/>
<dbReference type="InterPro" id="IPR017853">
    <property type="entry name" value="GH"/>
</dbReference>
<evidence type="ECO:0000256" key="1">
    <source>
        <dbReference type="ARBA" id="ARBA00001255"/>
    </source>
</evidence>
<dbReference type="GO" id="GO:0016052">
    <property type="term" value="P:carbohydrate catabolic process"/>
    <property type="evidence" value="ECO:0007669"/>
    <property type="project" value="InterPro"/>
</dbReference>
<dbReference type="PANTHER" id="PTHR42718:SF27">
    <property type="entry name" value="TRANSPORTER, PUTATIVE-RELATED"/>
    <property type="match status" value="1"/>
</dbReference>
<dbReference type="SUPFAM" id="SSF103473">
    <property type="entry name" value="MFS general substrate transporter"/>
    <property type="match status" value="1"/>
</dbReference>
<dbReference type="Pfam" id="PF02065">
    <property type="entry name" value="Melibiase"/>
    <property type="match status" value="1"/>
</dbReference>
<dbReference type="InterPro" id="IPR013785">
    <property type="entry name" value="Aldolase_TIM"/>
</dbReference>
<evidence type="ECO:0000256" key="5">
    <source>
        <dbReference type="ARBA" id="ARBA00022989"/>
    </source>
</evidence>